<dbReference type="InterPro" id="IPR024054">
    <property type="entry name" value="TIF2_asu_middle_sf"/>
</dbReference>
<dbReference type="Gene3D" id="3.30.70.1130">
    <property type="entry name" value="EIF_2_alpha"/>
    <property type="match status" value="1"/>
</dbReference>
<dbReference type="Pfam" id="PF00575">
    <property type="entry name" value="S1"/>
    <property type="match status" value="1"/>
</dbReference>
<dbReference type="SUPFAM" id="SSF110993">
    <property type="entry name" value="eIF-2-alpha, C-terminal domain"/>
    <property type="match status" value="1"/>
</dbReference>
<accession>A0A133VPE7</accession>
<dbReference type="PANTHER" id="PTHR10602">
    <property type="entry name" value="EUKARYOTIC TRANSLATION INITIATION FACTOR 2 SUBUNIT 1"/>
    <property type="match status" value="1"/>
</dbReference>
<dbReference type="GO" id="GO:0043022">
    <property type="term" value="F:ribosome binding"/>
    <property type="evidence" value="ECO:0007669"/>
    <property type="project" value="TreeGrafter"/>
</dbReference>
<comment type="subunit">
    <text evidence="3">Heterotrimer composed of an alpha, a beta and a gamma chain.</text>
</comment>
<dbReference type="AlphaFoldDB" id="A0A133VPE7"/>
<dbReference type="SMART" id="SM00316">
    <property type="entry name" value="S1"/>
    <property type="match status" value="1"/>
</dbReference>
<gene>
    <name evidence="11" type="ORF">AKJ58_00230</name>
</gene>
<comment type="function">
    <text evidence="1">eIF-2 functions in the early steps of protein synthesis by forming a ternary complex with GTP and initiator tRNA.</text>
</comment>
<dbReference type="NCBIfam" id="NF003062">
    <property type="entry name" value="PRK03987.1-1"/>
    <property type="match status" value="1"/>
</dbReference>
<evidence type="ECO:0000256" key="9">
    <source>
        <dbReference type="ARBA" id="ARBA00033333"/>
    </source>
</evidence>
<evidence type="ECO:0000256" key="7">
    <source>
        <dbReference type="ARBA" id="ARBA00022917"/>
    </source>
</evidence>
<reference evidence="11 12" key="1">
    <citation type="journal article" date="2016" name="Sci. Rep.">
        <title>Metabolic traits of an uncultured archaeal lineage -MSBL1- from brine pools of the Red Sea.</title>
        <authorList>
            <person name="Mwirichia R."/>
            <person name="Alam I."/>
            <person name="Rashid M."/>
            <person name="Vinu M."/>
            <person name="Ba-Alawi W."/>
            <person name="Anthony Kamau A."/>
            <person name="Kamanda Ngugi D."/>
            <person name="Goker M."/>
            <person name="Klenk H.P."/>
            <person name="Bajic V."/>
            <person name="Stingl U."/>
        </authorList>
    </citation>
    <scope>NUCLEOTIDE SEQUENCE [LARGE SCALE GENOMIC DNA]</scope>
    <source>
        <strain evidence="11">SCGC-AAA385D11</strain>
    </source>
</reference>
<feature type="domain" description="S1 motif" evidence="10">
    <location>
        <begin position="12"/>
        <end position="83"/>
    </location>
</feature>
<dbReference type="SUPFAM" id="SSF50249">
    <property type="entry name" value="Nucleic acid-binding proteins"/>
    <property type="match status" value="1"/>
</dbReference>
<protein>
    <recommendedName>
        <fullName evidence="4">Translation initiation factor 2 subunit alpha</fullName>
    </recommendedName>
    <alternativeName>
        <fullName evidence="8">aIF2-alpha</fullName>
    </alternativeName>
    <alternativeName>
        <fullName evidence="9">eIF-2-alpha</fullName>
    </alternativeName>
</protein>
<sequence>MVRRKSEWPDKDEIVMCTAKKVFDQGSYVKLDEYGGKEGMIHISEVSSGWVKNIRRHIREGQKIICKVLNVDPKKGHIDLSMRRVKDSQRSWKSRQWKRDKKSEKLLEQVAKRVGSDLDTAYEKIGFCLQQKYDDIYSAFEEMAMKGKEAIDLPEVEEVWINALMELIESSVEAPYVEVKGYVDLRCSTSSGVEVIKSALSEARDSVTDSEVNVNVRYIGSPSYLIKISAPSYKVAERVLQETAEKAISTVEEAGGTGKFYTEREE</sequence>
<keyword evidence="5" id="KW-0396">Initiation factor</keyword>
<comment type="similarity">
    <text evidence="2">Belongs to the eIF-2-alpha family.</text>
</comment>
<keyword evidence="6" id="KW-0694">RNA-binding</keyword>
<evidence type="ECO:0000256" key="8">
    <source>
        <dbReference type="ARBA" id="ARBA00030860"/>
    </source>
</evidence>
<dbReference type="InterPro" id="IPR011488">
    <property type="entry name" value="TIF_2_asu"/>
</dbReference>
<evidence type="ECO:0000256" key="5">
    <source>
        <dbReference type="ARBA" id="ARBA00022540"/>
    </source>
</evidence>
<keyword evidence="12" id="KW-1185">Reference proteome</keyword>
<dbReference type="FunFam" id="2.40.50.140:FF:000015">
    <property type="entry name" value="Eukaryotic translation initiation factor 2 subunit alpha"/>
    <property type="match status" value="1"/>
</dbReference>
<dbReference type="PROSITE" id="PS50126">
    <property type="entry name" value="S1"/>
    <property type="match status" value="1"/>
</dbReference>
<dbReference type="PATRIC" id="fig|1698286.3.peg.243"/>
<proteinExistence type="inferred from homology"/>
<dbReference type="GO" id="GO:0003723">
    <property type="term" value="F:RNA binding"/>
    <property type="evidence" value="ECO:0007669"/>
    <property type="project" value="UniProtKB-KW"/>
</dbReference>
<evidence type="ECO:0000256" key="2">
    <source>
        <dbReference type="ARBA" id="ARBA00007223"/>
    </source>
</evidence>
<dbReference type="PANTHER" id="PTHR10602:SF0">
    <property type="entry name" value="EUKARYOTIC TRANSLATION INITIATION FACTOR 2 SUBUNIT 1"/>
    <property type="match status" value="1"/>
</dbReference>
<evidence type="ECO:0000313" key="12">
    <source>
        <dbReference type="Proteomes" id="UP000070256"/>
    </source>
</evidence>
<evidence type="ECO:0000256" key="1">
    <source>
        <dbReference type="ARBA" id="ARBA00003323"/>
    </source>
</evidence>
<dbReference type="Gene3D" id="1.10.150.190">
    <property type="entry name" value="Translation initiation factor 2, subunit 1, domain 2"/>
    <property type="match status" value="1"/>
</dbReference>
<name>A0A133VPE7_9EURY</name>
<dbReference type="InterPro" id="IPR024055">
    <property type="entry name" value="TIF2_asu_C"/>
</dbReference>
<evidence type="ECO:0000256" key="6">
    <source>
        <dbReference type="ARBA" id="ARBA00022884"/>
    </source>
</evidence>
<organism evidence="11 12">
    <name type="scientific">candidate division MSBL1 archaeon SCGC-AAA385D11</name>
    <dbReference type="NCBI Taxonomy" id="1698286"/>
    <lineage>
        <taxon>Archaea</taxon>
        <taxon>Methanobacteriati</taxon>
        <taxon>Methanobacteriota</taxon>
        <taxon>candidate division MSBL1</taxon>
    </lineage>
</organism>
<dbReference type="NCBIfam" id="NF003064">
    <property type="entry name" value="PRK03987.1-4"/>
    <property type="match status" value="1"/>
</dbReference>
<dbReference type="SUPFAM" id="SSF116742">
    <property type="entry name" value="eIF2alpha middle domain-like"/>
    <property type="match status" value="1"/>
</dbReference>
<evidence type="ECO:0000259" key="10">
    <source>
        <dbReference type="PROSITE" id="PS50126"/>
    </source>
</evidence>
<dbReference type="GO" id="GO:0003743">
    <property type="term" value="F:translation initiation factor activity"/>
    <property type="evidence" value="ECO:0007669"/>
    <property type="project" value="UniProtKB-KW"/>
</dbReference>
<dbReference type="Proteomes" id="UP000070256">
    <property type="component" value="Unassembled WGS sequence"/>
</dbReference>
<comment type="caution">
    <text evidence="11">The sequence shown here is derived from an EMBL/GenBank/DDBJ whole genome shotgun (WGS) entry which is preliminary data.</text>
</comment>
<evidence type="ECO:0000256" key="4">
    <source>
        <dbReference type="ARBA" id="ARBA00013678"/>
    </source>
</evidence>
<dbReference type="InterPro" id="IPR003029">
    <property type="entry name" value="S1_domain"/>
</dbReference>
<dbReference type="Gene3D" id="2.40.50.140">
    <property type="entry name" value="Nucleic acid-binding proteins"/>
    <property type="match status" value="1"/>
</dbReference>
<evidence type="ECO:0000313" key="11">
    <source>
        <dbReference type="EMBL" id="KXB08319.1"/>
    </source>
</evidence>
<dbReference type="InterPro" id="IPR044126">
    <property type="entry name" value="S1_IF2_alpha"/>
</dbReference>
<dbReference type="FunFam" id="3.30.70.1130:FF:000002">
    <property type="entry name" value="Translation initiation factor 2 subunit alpha"/>
    <property type="match status" value="1"/>
</dbReference>
<dbReference type="Pfam" id="PF07541">
    <property type="entry name" value="EIF_2_alpha"/>
    <property type="match status" value="1"/>
</dbReference>
<evidence type="ECO:0000256" key="3">
    <source>
        <dbReference type="ARBA" id="ARBA00011243"/>
    </source>
</evidence>
<dbReference type="EMBL" id="LHYK01000003">
    <property type="protein sequence ID" value="KXB08319.1"/>
    <property type="molecule type" value="Genomic_DNA"/>
</dbReference>
<keyword evidence="7" id="KW-0648">Protein biosynthesis</keyword>
<dbReference type="CDD" id="cd04452">
    <property type="entry name" value="S1_IF2_alpha"/>
    <property type="match status" value="1"/>
</dbReference>
<dbReference type="InterPro" id="IPR012340">
    <property type="entry name" value="NA-bd_OB-fold"/>
</dbReference>